<dbReference type="PANTHER" id="PTHR21660">
    <property type="entry name" value="THIOESTERASE SUPERFAMILY MEMBER-RELATED"/>
    <property type="match status" value="1"/>
</dbReference>
<feature type="domain" description="Thioesterase" evidence="3">
    <location>
        <begin position="67"/>
        <end position="143"/>
    </location>
</feature>
<dbReference type="InterPro" id="IPR003736">
    <property type="entry name" value="PAAI_dom"/>
</dbReference>
<accession>A0A1I2A7M6</accession>
<comment type="similarity">
    <text evidence="1">Belongs to the thioesterase PaaI family.</text>
</comment>
<dbReference type="EMBL" id="FOMX01000013">
    <property type="protein sequence ID" value="SFE38953.1"/>
    <property type="molecule type" value="Genomic_DNA"/>
</dbReference>
<gene>
    <name evidence="4" type="ORF">SAMN02745121_04067</name>
</gene>
<evidence type="ECO:0000313" key="5">
    <source>
        <dbReference type="Proteomes" id="UP000199400"/>
    </source>
</evidence>
<evidence type="ECO:0000313" key="4">
    <source>
        <dbReference type="EMBL" id="SFE38953.1"/>
    </source>
</evidence>
<evidence type="ECO:0000259" key="3">
    <source>
        <dbReference type="Pfam" id="PF03061"/>
    </source>
</evidence>
<dbReference type="RefSeq" id="WP_096327853.1">
    <property type="nucleotide sequence ID" value="NZ_FOMX01000013.1"/>
</dbReference>
<dbReference type="Gene3D" id="3.10.129.10">
    <property type="entry name" value="Hotdog Thioesterase"/>
    <property type="match status" value="1"/>
</dbReference>
<sequence>MSSTATQPPPKSDAPVIHPREWFARVMAGELPPPPIARLVGIRMLSAEDGVAVAELQVDPERHANPMGTLHGGILCDLADLAMGTAVGSILERGESFTTLELKANFFKPVWNQRLTANARIVKRTRTICYIECDVVDDKQSLVARLASTCMILHGEMAAGR</sequence>
<dbReference type="InterPro" id="IPR006683">
    <property type="entry name" value="Thioestr_dom"/>
</dbReference>
<proteinExistence type="inferred from homology"/>
<dbReference type="GO" id="GO:0047617">
    <property type="term" value="F:fatty acyl-CoA hydrolase activity"/>
    <property type="evidence" value="ECO:0007669"/>
    <property type="project" value="InterPro"/>
</dbReference>
<reference evidence="5" key="1">
    <citation type="submission" date="2016-10" db="EMBL/GenBank/DDBJ databases">
        <authorList>
            <person name="Varghese N."/>
            <person name="Submissions S."/>
        </authorList>
    </citation>
    <scope>NUCLEOTIDE SEQUENCE [LARGE SCALE GENOMIC DNA]</scope>
    <source>
        <strain evidence="5">ATCC 25963</strain>
    </source>
</reference>
<dbReference type="OrthoDB" id="9813282at2"/>
<dbReference type="SUPFAM" id="SSF54637">
    <property type="entry name" value="Thioesterase/thiol ester dehydrase-isomerase"/>
    <property type="match status" value="1"/>
</dbReference>
<dbReference type="InterPro" id="IPR039298">
    <property type="entry name" value="ACOT13"/>
</dbReference>
<protein>
    <submittedName>
        <fullName evidence="4">Uncharacterized domain 1-containing protein</fullName>
    </submittedName>
</protein>
<dbReference type="Pfam" id="PF03061">
    <property type="entry name" value="4HBT"/>
    <property type="match status" value="1"/>
</dbReference>
<keyword evidence="5" id="KW-1185">Reference proteome</keyword>
<dbReference type="AlphaFoldDB" id="A0A1I2A7M6"/>
<name>A0A1I2A7M6_9BACT</name>
<dbReference type="Proteomes" id="UP000199400">
    <property type="component" value="Unassembled WGS sequence"/>
</dbReference>
<dbReference type="PANTHER" id="PTHR21660:SF1">
    <property type="entry name" value="ACYL-COENZYME A THIOESTERASE 13"/>
    <property type="match status" value="1"/>
</dbReference>
<evidence type="ECO:0000256" key="1">
    <source>
        <dbReference type="ARBA" id="ARBA00008324"/>
    </source>
</evidence>
<dbReference type="NCBIfam" id="TIGR00369">
    <property type="entry name" value="unchar_dom_1"/>
    <property type="match status" value="1"/>
</dbReference>
<evidence type="ECO:0000256" key="2">
    <source>
        <dbReference type="ARBA" id="ARBA00022801"/>
    </source>
</evidence>
<keyword evidence="2" id="KW-0378">Hydrolase</keyword>
<dbReference type="CDD" id="cd03443">
    <property type="entry name" value="PaaI_thioesterase"/>
    <property type="match status" value="1"/>
</dbReference>
<dbReference type="InterPro" id="IPR029069">
    <property type="entry name" value="HotDog_dom_sf"/>
</dbReference>
<organism evidence="4 5">
    <name type="scientific">Nannocystis exedens</name>
    <dbReference type="NCBI Taxonomy" id="54"/>
    <lineage>
        <taxon>Bacteria</taxon>
        <taxon>Pseudomonadati</taxon>
        <taxon>Myxococcota</taxon>
        <taxon>Polyangia</taxon>
        <taxon>Nannocystales</taxon>
        <taxon>Nannocystaceae</taxon>
        <taxon>Nannocystis</taxon>
    </lineage>
</organism>
<dbReference type="STRING" id="54.SAMN02745121_04067"/>